<name>A0A1X0KL29_MYCSC</name>
<dbReference type="Proteomes" id="UP000192601">
    <property type="component" value="Unassembled WGS sequence"/>
</dbReference>
<comment type="caution">
    <text evidence="1">The sequence shown here is derived from an EMBL/GenBank/DDBJ whole genome shotgun (WGS) entry which is preliminary data.</text>
</comment>
<dbReference type="EMBL" id="MVIJ01000002">
    <property type="protein sequence ID" value="ORB75844.1"/>
    <property type="molecule type" value="Genomic_DNA"/>
</dbReference>
<evidence type="ECO:0000313" key="1">
    <source>
        <dbReference type="EMBL" id="ORB75844.1"/>
    </source>
</evidence>
<reference evidence="1 2" key="1">
    <citation type="submission" date="2017-02" db="EMBL/GenBank/DDBJ databases">
        <title>The new phylogeny of genus Mycobacterium.</title>
        <authorList>
            <person name="Tortoli E."/>
            <person name="Trovato A."/>
            <person name="Cirillo D.M."/>
        </authorList>
    </citation>
    <scope>NUCLEOTIDE SEQUENCE [LARGE SCALE GENOMIC DNA]</scope>
    <source>
        <strain evidence="1 2">DSM 43992</strain>
    </source>
</reference>
<dbReference type="AlphaFoldDB" id="A0A1X0KL29"/>
<proteinExistence type="predicted"/>
<gene>
    <name evidence="1" type="ORF">BST44_02710</name>
</gene>
<evidence type="ECO:0000313" key="2">
    <source>
        <dbReference type="Proteomes" id="UP000192601"/>
    </source>
</evidence>
<accession>A0A1X0KL29</accession>
<protein>
    <submittedName>
        <fullName evidence="1">Uncharacterized protein</fullName>
    </submittedName>
</protein>
<keyword evidence="2" id="KW-1185">Reference proteome</keyword>
<sequence length="79" mass="8471">MRVGVALALLPLQNFQRSLRVTDRLPRQLQLLAANIRGYGCVRQRPQLSQLGGSVCAGIGRAITHLGQHGAVNGLTLSL</sequence>
<organism evidence="1 2">
    <name type="scientific">Mycobacterium scrofulaceum</name>
    <dbReference type="NCBI Taxonomy" id="1783"/>
    <lineage>
        <taxon>Bacteria</taxon>
        <taxon>Bacillati</taxon>
        <taxon>Actinomycetota</taxon>
        <taxon>Actinomycetes</taxon>
        <taxon>Mycobacteriales</taxon>
        <taxon>Mycobacteriaceae</taxon>
        <taxon>Mycobacterium</taxon>
    </lineage>
</organism>